<accession>A0A6B0UEC6</accession>
<sequence length="98" mass="10800">MAPLCDVVRASVVSLVLQPRTAAQACGFVLTPCYANWCEKNASHNFARKKKKLTAEDRGNLCEMLRNTTMRLESAQVNQHDGAFILNALLVFDVLCSA</sequence>
<protein>
    <submittedName>
        <fullName evidence="1">Putative secreted protein</fullName>
    </submittedName>
</protein>
<dbReference type="AlphaFoldDB" id="A0A6B0UEC6"/>
<name>A0A6B0UEC6_IXORI</name>
<reference evidence="1" key="1">
    <citation type="submission" date="2019-12" db="EMBL/GenBank/DDBJ databases">
        <title>An insight into the sialome of adult female Ixodes ricinus ticks feeding for 6 days.</title>
        <authorList>
            <person name="Perner J."/>
            <person name="Ribeiro J.M.C."/>
        </authorList>
    </citation>
    <scope>NUCLEOTIDE SEQUENCE</scope>
    <source>
        <strain evidence="1">Semi-engorged</strain>
        <tissue evidence="1">Salivary glands</tissue>
    </source>
</reference>
<proteinExistence type="predicted"/>
<evidence type="ECO:0000313" key="1">
    <source>
        <dbReference type="EMBL" id="MXU87720.1"/>
    </source>
</evidence>
<organism evidence="1">
    <name type="scientific">Ixodes ricinus</name>
    <name type="common">Common tick</name>
    <name type="synonym">Acarus ricinus</name>
    <dbReference type="NCBI Taxonomy" id="34613"/>
    <lineage>
        <taxon>Eukaryota</taxon>
        <taxon>Metazoa</taxon>
        <taxon>Ecdysozoa</taxon>
        <taxon>Arthropoda</taxon>
        <taxon>Chelicerata</taxon>
        <taxon>Arachnida</taxon>
        <taxon>Acari</taxon>
        <taxon>Parasitiformes</taxon>
        <taxon>Ixodida</taxon>
        <taxon>Ixodoidea</taxon>
        <taxon>Ixodidae</taxon>
        <taxon>Ixodinae</taxon>
        <taxon>Ixodes</taxon>
    </lineage>
</organism>
<dbReference type="EMBL" id="GIFC01005637">
    <property type="protein sequence ID" value="MXU87720.1"/>
    <property type="molecule type" value="Transcribed_RNA"/>
</dbReference>